<sequence length="281" mass="29496">MNLRATLGRSLAQFGLLTWTALAIVPFILIILLSFRSNGDIITSGLGLNGEFTIEGYRAAWTGPSGGGGMSTFFANSMLVSATALTVNLGAGVTAAYFISHVSQKLRAIFLRIVLAATVLPIIILLIPMYQGFNAVGLVNVPVAVGVAYGALGLPGTILICSAAFSDFPHELLEAAAIDGMGPWRSYLTIVIPLSRSIIVAIGILTLINVWGETQLGVVLLQSPDSQTIPLGLLSFQGQFTSNYTAIFAGLAMGTVPIIVVYLIFQRYVTKGIALGGFGGK</sequence>
<dbReference type="Proteomes" id="UP000199220">
    <property type="component" value="Unassembled WGS sequence"/>
</dbReference>
<feature type="domain" description="ABC transmembrane type-1" evidence="8">
    <location>
        <begin position="74"/>
        <end position="265"/>
    </location>
</feature>
<dbReference type="GO" id="GO:0055085">
    <property type="term" value="P:transmembrane transport"/>
    <property type="evidence" value="ECO:0007669"/>
    <property type="project" value="InterPro"/>
</dbReference>
<dbReference type="EMBL" id="FNTX01000001">
    <property type="protein sequence ID" value="SED96259.1"/>
    <property type="molecule type" value="Genomic_DNA"/>
</dbReference>
<dbReference type="InterPro" id="IPR000515">
    <property type="entry name" value="MetI-like"/>
</dbReference>
<keyword evidence="3" id="KW-1003">Cell membrane</keyword>
<evidence type="ECO:0000256" key="5">
    <source>
        <dbReference type="ARBA" id="ARBA00022989"/>
    </source>
</evidence>
<dbReference type="PROSITE" id="PS50928">
    <property type="entry name" value="ABC_TM1"/>
    <property type="match status" value="1"/>
</dbReference>
<feature type="transmembrane region" description="Helical" evidence="7">
    <location>
        <begin position="12"/>
        <end position="35"/>
    </location>
</feature>
<dbReference type="PANTHER" id="PTHR43744">
    <property type="entry name" value="ABC TRANSPORTER PERMEASE PROTEIN MG189-RELATED-RELATED"/>
    <property type="match status" value="1"/>
</dbReference>
<dbReference type="SUPFAM" id="SSF161098">
    <property type="entry name" value="MetI-like"/>
    <property type="match status" value="1"/>
</dbReference>
<accession>A0A1H5EYV5</accession>
<dbReference type="RefSeq" id="WP_089772094.1">
    <property type="nucleotide sequence ID" value="NZ_FNTX01000001.1"/>
</dbReference>
<keyword evidence="5 7" id="KW-1133">Transmembrane helix</keyword>
<feature type="transmembrane region" description="Helical" evidence="7">
    <location>
        <begin position="187"/>
        <end position="211"/>
    </location>
</feature>
<comment type="similarity">
    <text evidence="7">Belongs to the binding-protein-dependent transport system permease family.</text>
</comment>
<dbReference type="CDD" id="cd06261">
    <property type="entry name" value="TM_PBP2"/>
    <property type="match status" value="1"/>
</dbReference>
<dbReference type="Gene3D" id="1.10.3720.10">
    <property type="entry name" value="MetI-like"/>
    <property type="match status" value="1"/>
</dbReference>
<keyword evidence="2 7" id="KW-0813">Transport</keyword>
<dbReference type="Pfam" id="PF00528">
    <property type="entry name" value="BPD_transp_1"/>
    <property type="match status" value="1"/>
</dbReference>
<evidence type="ECO:0000259" key="8">
    <source>
        <dbReference type="PROSITE" id="PS50928"/>
    </source>
</evidence>
<keyword evidence="6 7" id="KW-0472">Membrane</keyword>
<feature type="transmembrane region" description="Helical" evidence="7">
    <location>
        <begin position="73"/>
        <end position="98"/>
    </location>
</feature>
<evidence type="ECO:0000256" key="1">
    <source>
        <dbReference type="ARBA" id="ARBA00004651"/>
    </source>
</evidence>
<dbReference type="InterPro" id="IPR035906">
    <property type="entry name" value="MetI-like_sf"/>
</dbReference>
<evidence type="ECO:0000313" key="10">
    <source>
        <dbReference type="Proteomes" id="UP000199220"/>
    </source>
</evidence>
<feature type="transmembrane region" description="Helical" evidence="7">
    <location>
        <begin position="143"/>
        <end position="166"/>
    </location>
</feature>
<keyword evidence="4 7" id="KW-0812">Transmembrane</keyword>
<comment type="subcellular location">
    <subcellularLocation>
        <location evidence="1 7">Cell membrane</location>
        <topology evidence="1 7">Multi-pass membrane protein</topology>
    </subcellularLocation>
</comment>
<gene>
    <name evidence="9" type="ORF">SAMN04488554_1176</name>
</gene>
<feature type="transmembrane region" description="Helical" evidence="7">
    <location>
        <begin position="244"/>
        <end position="265"/>
    </location>
</feature>
<proteinExistence type="inferred from homology"/>
<dbReference type="STRING" id="648782.SAMN04488554_1176"/>
<feature type="transmembrane region" description="Helical" evidence="7">
    <location>
        <begin position="110"/>
        <end position="131"/>
    </location>
</feature>
<keyword evidence="10" id="KW-1185">Reference proteome</keyword>
<reference evidence="10" key="1">
    <citation type="submission" date="2016-10" db="EMBL/GenBank/DDBJ databases">
        <authorList>
            <person name="Varghese N."/>
            <person name="Submissions S."/>
        </authorList>
    </citation>
    <scope>NUCLEOTIDE SEQUENCE [LARGE SCALE GENOMIC DNA]</scope>
    <source>
        <strain evidence="10">DSM 21368</strain>
    </source>
</reference>
<dbReference type="AlphaFoldDB" id="A0A1H5EYV5"/>
<evidence type="ECO:0000256" key="7">
    <source>
        <dbReference type="RuleBase" id="RU363032"/>
    </source>
</evidence>
<evidence type="ECO:0000256" key="6">
    <source>
        <dbReference type="ARBA" id="ARBA00023136"/>
    </source>
</evidence>
<dbReference type="GO" id="GO:0005886">
    <property type="term" value="C:plasma membrane"/>
    <property type="evidence" value="ECO:0007669"/>
    <property type="project" value="UniProtKB-SubCell"/>
</dbReference>
<dbReference type="OrthoDB" id="3521657at2"/>
<protein>
    <submittedName>
        <fullName evidence="9">Raffinose/stachyose/melibiose transport system permease protein</fullName>
    </submittedName>
</protein>
<evidence type="ECO:0000256" key="2">
    <source>
        <dbReference type="ARBA" id="ARBA00022448"/>
    </source>
</evidence>
<dbReference type="PANTHER" id="PTHR43744:SF12">
    <property type="entry name" value="ABC TRANSPORTER PERMEASE PROTEIN MG189-RELATED"/>
    <property type="match status" value="1"/>
</dbReference>
<evidence type="ECO:0000256" key="3">
    <source>
        <dbReference type="ARBA" id="ARBA00022475"/>
    </source>
</evidence>
<organism evidence="9 10">
    <name type="scientific">Ruania alba</name>
    <dbReference type="NCBI Taxonomy" id="648782"/>
    <lineage>
        <taxon>Bacteria</taxon>
        <taxon>Bacillati</taxon>
        <taxon>Actinomycetota</taxon>
        <taxon>Actinomycetes</taxon>
        <taxon>Micrococcales</taxon>
        <taxon>Ruaniaceae</taxon>
        <taxon>Ruania</taxon>
    </lineage>
</organism>
<name>A0A1H5EYV5_9MICO</name>
<evidence type="ECO:0000256" key="4">
    <source>
        <dbReference type="ARBA" id="ARBA00022692"/>
    </source>
</evidence>
<evidence type="ECO:0000313" key="9">
    <source>
        <dbReference type="EMBL" id="SED96259.1"/>
    </source>
</evidence>